<dbReference type="CDD" id="cd04301">
    <property type="entry name" value="NAT_SF"/>
    <property type="match status" value="1"/>
</dbReference>
<dbReference type="Pfam" id="PF00583">
    <property type="entry name" value="Acetyltransf_1"/>
    <property type="match status" value="1"/>
</dbReference>
<dbReference type="PROSITE" id="PS51186">
    <property type="entry name" value="GNAT"/>
    <property type="match status" value="1"/>
</dbReference>
<feature type="domain" description="N-acetyltransferase" evidence="3">
    <location>
        <begin position="32"/>
        <end position="194"/>
    </location>
</feature>
<name>A0A0K8QMX4_9GAMM</name>
<dbReference type="EMBL" id="DF970195">
    <property type="protein sequence ID" value="GAP66208.1"/>
    <property type="molecule type" value="Genomic_DNA"/>
</dbReference>
<proteinExistence type="predicted"/>
<dbReference type="SUPFAM" id="SSF55729">
    <property type="entry name" value="Acyl-CoA N-acyltransferases (Nat)"/>
    <property type="match status" value="2"/>
</dbReference>
<sequence>MTSSFRPRFIATAPAAPASIPTSTLRQRFPGLTLVSAGQLPLAALAALFEAAFSGYAVPIRQNAALLAARVRSEQIDLEHSRVALRDGAPCALCLLARRGDTMRIAAMGVVPAARGAGLGRLLLDEAIAVAREQRAARLLLEVLGSNAVARRLYERAGLRPRRRLLGWQRAPFTPRAEAALRRTHCIELARALGADHALDWPWQLAPASVASGYAWMSTYAIADKAYAWIDDRARDRLALGHLFVAPHARGAGYARRLLVSLQAHFPGRAWTIPPLVPEEFGGAVLEALGFTRSALDQVEMELALG</sequence>
<dbReference type="InterPro" id="IPR016181">
    <property type="entry name" value="Acyl_CoA_acyltransferase"/>
</dbReference>
<dbReference type="InterPro" id="IPR000182">
    <property type="entry name" value="GNAT_dom"/>
</dbReference>
<gene>
    <name evidence="4" type="ORF">MBSD_n1511</name>
</gene>
<dbReference type="AlphaFoldDB" id="A0A0K8QMX4"/>
<dbReference type="Gene3D" id="3.40.630.30">
    <property type="match status" value="1"/>
</dbReference>
<dbReference type="STRING" id="1475481.GCA_000953855_01540"/>
<evidence type="ECO:0000313" key="4">
    <source>
        <dbReference type="EMBL" id="GAP66208.1"/>
    </source>
</evidence>
<evidence type="ECO:0000259" key="3">
    <source>
        <dbReference type="PROSITE" id="PS51186"/>
    </source>
</evidence>
<dbReference type="PANTHER" id="PTHR43420:SF47">
    <property type="entry name" value="N-ACETYLTRANSFERASE DOMAIN-CONTAINING PROTEIN"/>
    <property type="match status" value="1"/>
</dbReference>
<keyword evidence="1 4" id="KW-0808">Transferase</keyword>
<dbReference type="GO" id="GO:0016747">
    <property type="term" value="F:acyltransferase activity, transferring groups other than amino-acyl groups"/>
    <property type="evidence" value="ECO:0007669"/>
    <property type="project" value="InterPro"/>
</dbReference>
<keyword evidence="5" id="KW-1185">Reference proteome</keyword>
<dbReference type="OrthoDB" id="9792929at2"/>
<protein>
    <submittedName>
        <fullName evidence="4">Acetyltransferase, GNAT family</fullName>
    </submittedName>
</protein>
<dbReference type="Proteomes" id="UP000253740">
    <property type="component" value="Unassembled WGS sequence"/>
</dbReference>
<reference evidence="4" key="1">
    <citation type="submission" date="2015-08" db="EMBL/GenBank/DDBJ databases">
        <title>Complete DNA Sequence of Pseudomonas syringae pv. actinidiae, the Causal Agent of Kiwifruit Canker Disease.</title>
        <authorList>
            <person name="Rikkerink E.H.A."/>
            <person name="Fineran P.C."/>
        </authorList>
    </citation>
    <scope>NUCLEOTIDE SEQUENCE</scope>
    <source>
        <strain evidence="4">SkMP5</strain>
    </source>
</reference>
<dbReference type="PANTHER" id="PTHR43420">
    <property type="entry name" value="ACETYLTRANSFERASE"/>
    <property type="match status" value="1"/>
</dbReference>
<evidence type="ECO:0000313" key="5">
    <source>
        <dbReference type="Proteomes" id="UP000253740"/>
    </source>
</evidence>
<dbReference type="InterPro" id="IPR050680">
    <property type="entry name" value="YpeA/RimI_acetyltransf"/>
</dbReference>
<accession>A0A0K8QMX4</accession>
<keyword evidence="2" id="KW-0012">Acyltransferase</keyword>
<evidence type="ECO:0000256" key="1">
    <source>
        <dbReference type="ARBA" id="ARBA00022679"/>
    </source>
</evidence>
<organism evidence="4">
    <name type="scientific">Mizugakiibacter sediminis</name>
    <dbReference type="NCBI Taxonomy" id="1475481"/>
    <lineage>
        <taxon>Bacteria</taxon>
        <taxon>Pseudomonadati</taxon>
        <taxon>Pseudomonadota</taxon>
        <taxon>Gammaproteobacteria</taxon>
        <taxon>Lysobacterales</taxon>
        <taxon>Rhodanobacteraceae</taxon>
        <taxon>Mizugakiibacter</taxon>
    </lineage>
</organism>
<evidence type="ECO:0000256" key="2">
    <source>
        <dbReference type="ARBA" id="ARBA00023315"/>
    </source>
</evidence>